<dbReference type="EMBL" id="CP013694">
    <property type="protein sequence ID" value="ALU30147.1"/>
    <property type="molecule type" value="Genomic_DNA"/>
</dbReference>
<reference evidence="3 4" key="1">
    <citation type="submission" date="2015-12" db="EMBL/GenBank/DDBJ databases">
        <title>A stable core within a dynamic pangenome in Sulfolobus acidocaldarius.</title>
        <authorList>
            <person name="Anderson R."/>
            <person name="Kouris A."/>
            <person name="Seward C."/>
            <person name="Campbell K."/>
            <person name="Whitaker R."/>
        </authorList>
    </citation>
    <scope>NUCLEOTIDE SEQUENCE [LARGE SCALE GENOMIC DNA]</scope>
    <source>
        <strain evidence="1 4">GG12-C01-09</strain>
        <strain evidence="2 3">NG05B_CO5_07</strain>
    </source>
</reference>
<dbReference type="Pfam" id="PF02515">
    <property type="entry name" value="CoA_transf_3"/>
    <property type="match status" value="1"/>
</dbReference>
<dbReference type="SUPFAM" id="SSF89796">
    <property type="entry name" value="CoA-transferase family III (CaiB/BaiF)"/>
    <property type="match status" value="1"/>
</dbReference>
<dbReference type="GO" id="GO:0016740">
    <property type="term" value="F:transferase activity"/>
    <property type="evidence" value="ECO:0007669"/>
    <property type="project" value="UniProtKB-KW"/>
</dbReference>
<dbReference type="InterPro" id="IPR044855">
    <property type="entry name" value="CoA-Trfase_III_dom3_sf"/>
</dbReference>
<dbReference type="PANTHER" id="PTHR48228">
    <property type="entry name" value="SUCCINYL-COA--D-CITRAMALATE COA-TRANSFERASE"/>
    <property type="match status" value="1"/>
</dbReference>
<sequence>MEQLPWNVTVLDLTRLLPGGVATRLLVDLGFNVIKVEDTEKGDYMRETSPEVFNYLNYGKKSISINLKDDRGREIFYELVRKSRIVIESFRSDVVKRLKIDYDTLRVLNEKLIYCSITGYGYEGPLLPNHDINCNAYAGIDKVLPVQVADIGSSLLAVIGILNKMWRNEGGFVDVSMAGASKLFNVINILTEGKSVLNGDYPCYNLYESKDGKISLGALEPKFWVNFLHAVGREELINRQFDPNAIKDVSEIVKSYTTKELMEIAERYDVPIYPVRRLGEVKREFKYERGPVRGENTLEILKILGVPETKIKELAHDGVVLIQEKDFLT</sequence>
<dbReference type="STRING" id="1435377.SUSAZ_08205"/>
<evidence type="ECO:0000313" key="1">
    <source>
        <dbReference type="EMBL" id="ALU30147.1"/>
    </source>
</evidence>
<organism evidence="2 3">
    <name type="scientific">Sulfolobus acidocaldarius</name>
    <dbReference type="NCBI Taxonomy" id="2285"/>
    <lineage>
        <taxon>Archaea</taxon>
        <taxon>Thermoproteota</taxon>
        <taxon>Thermoprotei</taxon>
        <taxon>Sulfolobales</taxon>
        <taxon>Sulfolobaceae</taxon>
        <taxon>Sulfolobus</taxon>
    </lineage>
</organism>
<dbReference type="InterPro" id="IPR050509">
    <property type="entry name" value="CoA-transferase_III"/>
</dbReference>
<dbReference type="EMBL" id="CP013695">
    <property type="protein sequence ID" value="ALU30841.1"/>
    <property type="molecule type" value="Genomic_DNA"/>
</dbReference>
<dbReference type="Gene3D" id="3.40.50.10540">
    <property type="entry name" value="Crotonobetainyl-coa:carnitine coa-transferase, domain 1"/>
    <property type="match status" value="1"/>
</dbReference>
<dbReference type="GeneID" id="14552219"/>
<keyword evidence="2" id="KW-0808">Transferase</keyword>
<dbReference type="Proteomes" id="UP000060043">
    <property type="component" value="Chromosome"/>
</dbReference>
<dbReference type="AlphaFoldDB" id="A0A0U3GQ38"/>
<protein>
    <submittedName>
        <fullName evidence="2">CoA-transferase</fullName>
    </submittedName>
</protein>
<evidence type="ECO:0000313" key="2">
    <source>
        <dbReference type="EMBL" id="ALU30841.1"/>
    </source>
</evidence>
<dbReference type="OMA" id="GYRVYPC"/>
<name>A0A0U3GQ38_9CREN</name>
<gene>
    <name evidence="1" type="ORF">ATY89_09500</name>
    <name evidence="2" type="ORF">ATZ20_00910</name>
</gene>
<accession>A0A0U3GQ38</accession>
<dbReference type="OrthoDB" id="28444at2157"/>
<dbReference type="InterPro" id="IPR023606">
    <property type="entry name" value="CoA-Trfase_III_dom_1_sf"/>
</dbReference>
<evidence type="ECO:0000313" key="3">
    <source>
        <dbReference type="Proteomes" id="UP000060043"/>
    </source>
</evidence>
<dbReference type="PaxDb" id="1435377-SUSAZ_08205"/>
<dbReference type="RefSeq" id="WP_011278534.1">
    <property type="nucleotide sequence ID" value="NZ_BHWZ01000004.1"/>
</dbReference>
<dbReference type="Proteomes" id="UP000065473">
    <property type="component" value="Chromosome"/>
</dbReference>
<dbReference type="InterPro" id="IPR003673">
    <property type="entry name" value="CoA-Trfase_fam_III"/>
</dbReference>
<proteinExistence type="predicted"/>
<dbReference type="Gene3D" id="3.30.1540.10">
    <property type="entry name" value="formyl-coa transferase, domain 3"/>
    <property type="match status" value="1"/>
</dbReference>
<dbReference type="PANTHER" id="PTHR48228:SF5">
    <property type="entry name" value="ALPHA-METHYLACYL-COA RACEMASE"/>
    <property type="match status" value="1"/>
</dbReference>
<evidence type="ECO:0000313" key="4">
    <source>
        <dbReference type="Proteomes" id="UP000065473"/>
    </source>
</evidence>